<feature type="transmembrane region" description="Helical" evidence="1">
    <location>
        <begin position="6"/>
        <end position="27"/>
    </location>
</feature>
<evidence type="ECO:0000313" key="2">
    <source>
        <dbReference type="EMBL" id="UXX82795.1"/>
    </source>
</evidence>
<accession>A0ABY6D9K7</accession>
<feature type="transmembrane region" description="Helical" evidence="1">
    <location>
        <begin position="162"/>
        <end position="185"/>
    </location>
</feature>
<keyword evidence="1" id="KW-0472">Membrane</keyword>
<keyword evidence="1" id="KW-1133">Transmembrane helix</keyword>
<protein>
    <submittedName>
        <fullName evidence="2">Benzoate/H(+) symporter BenE family transporter</fullName>
    </submittedName>
</protein>
<keyword evidence="1" id="KW-0812">Transmembrane</keyword>
<dbReference type="NCBIfam" id="TIGR00843">
    <property type="entry name" value="benE"/>
    <property type="match status" value="1"/>
</dbReference>
<dbReference type="PANTHER" id="PTHR30199:SF0">
    <property type="entry name" value="INNER MEMBRANE PROTEIN YDCO"/>
    <property type="match status" value="1"/>
</dbReference>
<proteinExistence type="predicted"/>
<organism evidence="2 3">
    <name type="scientific">Roseovarius pelagicus</name>
    <dbReference type="NCBI Taxonomy" id="2980108"/>
    <lineage>
        <taxon>Bacteria</taxon>
        <taxon>Pseudomonadati</taxon>
        <taxon>Pseudomonadota</taxon>
        <taxon>Alphaproteobacteria</taxon>
        <taxon>Rhodobacterales</taxon>
        <taxon>Roseobacteraceae</taxon>
        <taxon>Roseovarius</taxon>
    </lineage>
</organism>
<feature type="transmembrane region" description="Helical" evidence="1">
    <location>
        <begin position="39"/>
        <end position="58"/>
    </location>
</feature>
<dbReference type="PANTHER" id="PTHR30199">
    <property type="entry name" value="MFS FAMILY TRANSPORTER, PREDICTED SUBSTRATE BENZOATE"/>
    <property type="match status" value="1"/>
</dbReference>
<feature type="transmembrane region" description="Helical" evidence="1">
    <location>
        <begin position="353"/>
        <end position="374"/>
    </location>
</feature>
<gene>
    <name evidence="2" type="ORF">N7U68_17170</name>
</gene>
<feature type="transmembrane region" description="Helical" evidence="1">
    <location>
        <begin position="239"/>
        <end position="256"/>
    </location>
</feature>
<feature type="transmembrane region" description="Helical" evidence="1">
    <location>
        <begin position="86"/>
        <end position="107"/>
    </location>
</feature>
<reference evidence="2" key="1">
    <citation type="submission" date="2022-10" db="EMBL/GenBank/DDBJ databases">
        <title>Roseovarius pelagicus sp. nov., isolated from Arctic seawater.</title>
        <authorList>
            <person name="Hong Y.W."/>
            <person name="Hwang C.Y."/>
        </authorList>
    </citation>
    <scope>NUCLEOTIDE SEQUENCE</scope>
    <source>
        <strain evidence="2">HL-MP18</strain>
    </source>
</reference>
<feature type="transmembrane region" description="Helical" evidence="1">
    <location>
        <begin position="312"/>
        <end position="333"/>
    </location>
</feature>
<evidence type="ECO:0000256" key="1">
    <source>
        <dbReference type="SAM" id="Phobius"/>
    </source>
</evidence>
<feature type="transmembrane region" description="Helical" evidence="1">
    <location>
        <begin position="205"/>
        <end position="227"/>
    </location>
</feature>
<name>A0ABY6D9K7_9RHOB</name>
<feature type="transmembrane region" description="Helical" evidence="1">
    <location>
        <begin position="286"/>
        <end position="305"/>
    </location>
</feature>
<dbReference type="InterPro" id="IPR004711">
    <property type="entry name" value="Benzoate_Transporter"/>
</dbReference>
<keyword evidence="3" id="KW-1185">Reference proteome</keyword>
<dbReference type="EMBL" id="CP106738">
    <property type="protein sequence ID" value="UXX82795.1"/>
    <property type="molecule type" value="Genomic_DNA"/>
</dbReference>
<dbReference type="Proteomes" id="UP001064087">
    <property type="component" value="Chromosome"/>
</dbReference>
<evidence type="ECO:0000313" key="3">
    <source>
        <dbReference type="Proteomes" id="UP001064087"/>
    </source>
</evidence>
<dbReference type="Pfam" id="PF03594">
    <property type="entry name" value="BenE"/>
    <property type="match status" value="1"/>
</dbReference>
<sequence>MRISIVISALVAVLVGFGGSVAIILAAADALEATEGQKATWITVLCLSMMITTGYLSLRHRLPIVTAWSTPGAALLAGVSGTSLEVAAGAFVLAALLLIATGLVPMLERAVSRIPGAVASAMLAGVLFTFVADAFRAVPGAEALVLPLLALFFLVRLFSPIWAVLTVLAVGVPLAMWLGLAAPVWQGGLPPMEMIVPVFDPGAVLGIAVPLYLVTMASQNLPGFAVLRAAGYPVPGRSILLVTGAASAVSALWGAHSSNLAAITASICTGPDAHPDPEKRWLTGPVYAVGYAAIALVAMPLVLLFASFPPALIAVVAGVALLGPFIGSLGGALATSAHAAPAAVTFVVTASGLSMMGIGAAFWGLAAGLVLVALEWAATTVRR</sequence>
<feature type="transmembrane region" description="Helical" evidence="1">
    <location>
        <begin position="114"/>
        <end position="131"/>
    </location>
</feature>
<feature type="transmembrane region" description="Helical" evidence="1">
    <location>
        <begin position="137"/>
        <end position="155"/>
    </location>
</feature>
<dbReference type="RefSeq" id="WP_263047601.1">
    <property type="nucleotide sequence ID" value="NZ_CP106738.1"/>
</dbReference>